<evidence type="ECO:0000313" key="2">
    <source>
        <dbReference type="EnsemblPlants" id="KQL26145"/>
    </source>
</evidence>
<dbReference type="Gramene" id="KQL26145">
    <property type="protein sequence ID" value="KQL26145"/>
    <property type="gene ID" value="SETIT_033465mg"/>
</dbReference>
<accession>K4A3L2</accession>
<evidence type="ECO:0000256" key="1">
    <source>
        <dbReference type="SAM" id="MobiDB-lite"/>
    </source>
</evidence>
<reference evidence="2" key="2">
    <citation type="submission" date="2018-08" db="UniProtKB">
        <authorList>
            <consortium name="EnsemblPlants"/>
        </authorList>
    </citation>
    <scope>IDENTIFICATION</scope>
    <source>
        <strain evidence="2">Yugu1</strain>
    </source>
</reference>
<dbReference type="Proteomes" id="UP000004995">
    <property type="component" value="Unassembled WGS sequence"/>
</dbReference>
<sequence>MVKLKMRPLHCPAGSPGHPPQGCTPVHEQHMAELNLRACDHNAYHDRLSLGITGHLKKIFICNDMHRRLQRHPPNPTVFSACLGRLYMT</sequence>
<proteinExistence type="predicted"/>
<keyword evidence="3" id="KW-1185">Reference proteome</keyword>
<dbReference type="InParanoid" id="K4A3L2"/>
<dbReference type="EMBL" id="AGNK02001285">
    <property type="status" value="NOT_ANNOTATED_CDS"/>
    <property type="molecule type" value="Genomic_DNA"/>
</dbReference>
<dbReference type="HOGENOM" id="CLU_2458973_0_0_1"/>
<feature type="region of interest" description="Disordered" evidence="1">
    <location>
        <begin position="1"/>
        <end position="22"/>
    </location>
</feature>
<dbReference type="AlphaFoldDB" id="K4A3L2"/>
<protein>
    <submittedName>
        <fullName evidence="2">Uncharacterized protein</fullName>
    </submittedName>
</protein>
<evidence type="ECO:0000313" key="3">
    <source>
        <dbReference type="Proteomes" id="UP000004995"/>
    </source>
</evidence>
<reference evidence="3" key="1">
    <citation type="journal article" date="2012" name="Nat. Biotechnol.">
        <title>Reference genome sequence of the model plant Setaria.</title>
        <authorList>
            <person name="Bennetzen J.L."/>
            <person name="Schmutz J."/>
            <person name="Wang H."/>
            <person name="Percifield R."/>
            <person name="Hawkins J."/>
            <person name="Pontaroli A.C."/>
            <person name="Estep M."/>
            <person name="Feng L."/>
            <person name="Vaughn J.N."/>
            <person name="Grimwood J."/>
            <person name="Jenkins J."/>
            <person name="Barry K."/>
            <person name="Lindquist E."/>
            <person name="Hellsten U."/>
            <person name="Deshpande S."/>
            <person name="Wang X."/>
            <person name="Wu X."/>
            <person name="Mitros T."/>
            <person name="Triplett J."/>
            <person name="Yang X."/>
            <person name="Ye C.Y."/>
            <person name="Mauro-Herrera M."/>
            <person name="Wang L."/>
            <person name="Li P."/>
            <person name="Sharma M."/>
            <person name="Sharma R."/>
            <person name="Ronald P.C."/>
            <person name="Panaud O."/>
            <person name="Kellogg E.A."/>
            <person name="Brutnell T.P."/>
            <person name="Doust A.N."/>
            <person name="Tuskan G.A."/>
            <person name="Rokhsar D."/>
            <person name="Devos K.M."/>
        </authorList>
    </citation>
    <scope>NUCLEOTIDE SEQUENCE [LARGE SCALE GENOMIC DNA]</scope>
    <source>
        <strain evidence="3">cv. Yugu1</strain>
    </source>
</reference>
<dbReference type="EnsemblPlants" id="KQL26145">
    <property type="protein sequence ID" value="KQL26145"/>
    <property type="gene ID" value="SETIT_033465mg"/>
</dbReference>
<organism evidence="2 3">
    <name type="scientific">Setaria italica</name>
    <name type="common">Foxtail millet</name>
    <name type="synonym">Panicum italicum</name>
    <dbReference type="NCBI Taxonomy" id="4555"/>
    <lineage>
        <taxon>Eukaryota</taxon>
        <taxon>Viridiplantae</taxon>
        <taxon>Streptophyta</taxon>
        <taxon>Embryophyta</taxon>
        <taxon>Tracheophyta</taxon>
        <taxon>Spermatophyta</taxon>
        <taxon>Magnoliopsida</taxon>
        <taxon>Liliopsida</taxon>
        <taxon>Poales</taxon>
        <taxon>Poaceae</taxon>
        <taxon>PACMAD clade</taxon>
        <taxon>Panicoideae</taxon>
        <taxon>Panicodae</taxon>
        <taxon>Paniceae</taxon>
        <taxon>Cenchrinae</taxon>
        <taxon>Setaria</taxon>
    </lineage>
</organism>
<name>K4A3L2_SETIT</name>